<dbReference type="AlphaFoldDB" id="I4CD66"/>
<evidence type="ECO:0000313" key="6">
    <source>
        <dbReference type="Proteomes" id="UP000006055"/>
    </source>
</evidence>
<dbReference type="STRING" id="706587.Desti_4893"/>
<accession>I4CD66</accession>
<sequence>MRRNSLPAHLSAATSQVPHNRWIYVHGVARTTYAITLACIIPFIFIETCCAWTAKVISVSDGDTITVLRESKPEKIRLYGVDAPEHGQDFFAAAKDFTSEMVFGKIVDVAPAAKDRYGRAVAWVSVDGRSLNKELVKAGLAWWYRSYARKRYDLYTFEIMARRQKLGIWSVPKPTPPWLFRRNKQISEGSVWETGFPSATSGSKK</sequence>
<evidence type="ECO:0000256" key="2">
    <source>
        <dbReference type="ARBA" id="ARBA00022759"/>
    </source>
</evidence>
<dbReference type="Gene3D" id="2.40.50.90">
    <property type="match status" value="1"/>
</dbReference>
<evidence type="ECO:0000313" key="5">
    <source>
        <dbReference type="EMBL" id="AFM27507.1"/>
    </source>
</evidence>
<dbReference type="PROSITE" id="PS50830">
    <property type="entry name" value="TNASE_3"/>
    <property type="match status" value="1"/>
</dbReference>
<dbReference type="EMBL" id="CP003360">
    <property type="protein sequence ID" value="AFM27507.1"/>
    <property type="molecule type" value="Genomic_DNA"/>
</dbReference>
<dbReference type="GO" id="GO:0016787">
    <property type="term" value="F:hydrolase activity"/>
    <property type="evidence" value="ECO:0007669"/>
    <property type="project" value="UniProtKB-KW"/>
</dbReference>
<dbReference type="Pfam" id="PF00565">
    <property type="entry name" value="SNase"/>
    <property type="match status" value="1"/>
</dbReference>
<proteinExistence type="predicted"/>
<dbReference type="OrthoDB" id="9805504at2"/>
<reference evidence="6" key="1">
    <citation type="submission" date="2012-06" db="EMBL/GenBank/DDBJ databases">
        <title>Complete sequence of chromosome of Desulfomonile tiedjei DSM 6799.</title>
        <authorList>
            <person name="Lucas S."/>
            <person name="Copeland A."/>
            <person name="Lapidus A."/>
            <person name="Glavina del Rio T."/>
            <person name="Dalin E."/>
            <person name="Tice H."/>
            <person name="Bruce D."/>
            <person name="Goodwin L."/>
            <person name="Pitluck S."/>
            <person name="Peters L."/>
            <person name="Ovchinnikova G."/>
            <person name="Zeytun A."/>
            <person name="Lu M."/>
            <person name="Kyrpides N."/>
            <person name="Mavromatis K."/>
            <person name="Ivanova N."/>
            <person name="Brettin T."/>
            <person name="Detter J.C."/>
            <person name="Han C."/>
            <person name="Larimer F."/>
            <person name="Land M."/>
            <person name="Hauser L."/>
            <person name="Markowitz V."/>
            <person name="Cheng J.-F."/>
            <person name="Hugenholtz P."/>
            <person name="Woyke T."/>
            <person name="Wu D."/>
            <person name="Spring S."/>
            <person name="Schroeder M."/>
            <person name="Brambilla E."/>
            <person name="Klenk H.-P."/>
            <person name="Eisen J.A."/>
        </authorList>
    </citation>
    <scope>NUCLEOTIDE SEQUENCE [LARGE SCALE GENOMIC DNA]</scope>
    <source>
        <strain evidence="6">ATCC 49306 / DSM 6799 / DCB-1</strain>
    </source>
</reference>
<evidence type="ECO:0000259" key="4">
    <source>
        <dbReference type="PROSITE" id="PS50830"/>
    </source>
</evidence>
<dbReference type="InterPro" id="IPR035437">
    <property type="entry name" value="SNase_OB-fold_sf"/>
</dbReference>
<gene>
    <name evidence="5" type="ordered locus">Desti_4893</name>
</gene>
<dbReference type="InterPro" id="IPR016071">
    <property type="entry name" value="Staphylococal_nuclease_OB-fold"/>
</dbReference>
<dbReference type="SMART" id="SM00318">
    <property type="entry name" value="SNc"/>
    <property type="match status" value="1"/>
</dbReference>
<organism evidence="5 6">
    <name type="scientific">Desulfomonile tiedjei (strain ATCC 49306 / DSM 6799 / DCB-1)</name>
    <dbReference type="NCBI Taxonomy" id="706587"/>
    <lineage>
        <taxon>Bacteria</taxon>
        <taxon>Pseudomonadati</taxon>
        <taxon>Thermodesulfobacteriota</taxon>
        <taxon>Desulfomonilia</taxon>
        <taxon>Desulfomonilales</taxon>
        <taxon>Desulfomonilaceae</taxon>
        <taxon>Desulfomonile</taxon>
    </lineage>
</organism>
<dbReference type="PANTHER" id="PTHR12302:SF3">
    <property type="entry name" value="SERINE_THREONINE-PROTEIN KINASE 31"/>
    <property type="match status" value="1"/>
</dbReference>
<name>I4CD66_DESTA</name>
<dbReference type="InterPro" id="IPR002071">
    <property type="entry name" value="Thermonucl_AS"/>
</dbReference>
<keyword evidence="3" id="KW-0378">Hydrolase</keyword>
<feature type="domain" description="TNase-like" evidence="4">
    <location>
        <begin position="50"/>
        <end position="171"/>
    </location>
</feature>
<dbReference type="GO" id="GO:0003676">
    <property type="term" value="F:nucleic acid binding"/>
    <property type="evidence" value="ECO:0007669"/>
    <property type="project" value="InterPro"/>
</dbReference>
<dbReference type="KEGG" id="dti:Desti_4893"/>
<keyword evidence="2" id="KW-0255">Endonuclease</keyword>
<keyword evidence="6" id="KW-1185">Reference proteome</keyword>
<dbReference type="RefSeq" id="WP_014812614.1">
    <property type="nucleotide sequence ID" value="NC_018025.1"/>
</dbReference>
<evidence type="ECO:0000256" key="1">
    <source>
        <dbReference type="ARBA" id="ARBA00022722"/>
    </source>
</evidence>
<dbReference type="GO" id="GO:0004519">
    <property type="term" value="F:endonuclease activity"/>
    <property type="evidence" value="ECO:0007669"/>
    <property type="project" value="UniProtKB-KW"/>
</dbReference>
<evidence type="ECO:0000256" key="3">
    <source>
        <dbReference type="ARBA" id="ARBA00022801"/>
    </source>
</evidence>
<protein>
    <submittedName>
        <fullName evidence="5">Micrococcal nuclease-like nuclease</fullName>
    </submittedName>
</protein>
<dbReference type="HOGENOM" id="CLU_046484_7_1_7"/>
<keyword evidence="1" id="KW-0540">Nuclease</keyword>
<dbReference type="PROSITE" id="PS01123">
    <property type="entry name" value="TNASE_1"/>
    <property type="match status" value="1"/>
</dbReference>
<dbReference type="eggNOG" id="COG1525">
    <property type="taxonomic scope" value="Bacteria"/>
</dbReference>
<dbReference type="Proteomes" id="UP000006055">
    <property type="component" value="Chromosome"/>
</dbReference>
<dbReference type="PANTHER" id="PTHR12302">
    <property type="entry name" value="EBNA2 BINDING PROTEIN P100"/>
    <property type="match status" value="1"/>
</dbReference>
<dbReference type="SUPFAM" id="SSF50199">
    <property type="entry name" value="Staphylococcal nuclease"/>
    <property type="match status" value="1"/>
</dbReference>